<dbReference type="PANTHER" id="PTHR12307">
    <property type="entry name" value="PROTEIN PHOSPHATASE 1 REGULATORY SUBUNIT"/>
    <property type="match status" value="1"/>
</dbReference>
<dbReference type="InterPro" id="IPR050782">
    <property type="entry name" value="PP1_regulatory_subunit_3"/>
</dbReference>
<dbReference type="InterPro" id="IPR005036">
    <property type="entry name" value="CBM21_dom"/>
</dbReference>
<keyword evidence="4" id="KW-1185">Reference proteome</keyword>
<dbReference type="GO" id="GO:2001069">
    <property type="term" value="F:glycogen binding"/>
    <property type="evidence" value="ECO:0000318"/>
    <property type="project" value="GO_Central"/>
</dbReference>
<dbReference type="EMBL" id="CH991583">
    <property type="protein sequence ID" value="EDQ84631.1"/>
    <property type="molecule type" value="Genomic_DNA"/>
</dbReference>
<gene>
    <name evidence="3" type="ORF">MONBRDRAFT_12636</name>
</gene>
<proteinExistence type="predicted"/>
<dbReference type="GO" id="GO:0008157">
    <property type="term" value="F:protein phosphatase 1 binding"/>
    <property type="evidence" value="ECO:0000318"/>
    <property type="project" value="GO_Central"/>
</dbReference>
<dbReference type="PROSITE" id="PS51159">
    <property type="entry name" value="CBM21"/>
    <property type="match status" value="1"/>
</dbReference>
<feature type="domain" description="CBM21" evidence="2">
    <location>
        <begin position="189"/>
        <end position="295"/>
    </location>
</feature>
<reference evidence="3 4" key="1">
    <citation type="journal article" date="2008" name="Nature">
        <title>The genome of the choanoflagellate Monosiga brevicollis and the origin of metazoans.</title>
        <authorList>
            <consortium name="JGI Sequencing"/>
            <person name="King N."/>
            <person name="Westbrook M.J."/>
            <person name="Young S.L."/>
            <person name="Kuo A."/>
            <person name="Abedin M."/>
            <person name="Chapman J."/>
            <person name="Fairclough S."/>
            <person name="Hellsten U."/>
            <person name="Isogai Y."/>
            <person name="Letunic I."/>
            <person name="Marr M."/>
            <person name="Pincus D."/>
            <person name="Putnam N."/>
            <person name="Rokas A."/>
            <person name="Wright K.J."/>
            <person name="Zuzow R."/>
            <person name="Dirks W."/>
            <person name="Good M."/>
            <person name="Goodstein D."/>
            <person name="Lemons D."/>
            <person name="Li W."/>
            <person name="Lyons J.B."/>
            <person name="Morris A."/>
            <person name="Nichols S."/>
            <person name="Richter D.J."/>
            <person name="Salamov A."/>
            <person name="Bork P."/>
            <person name="Lim W.A."/>
            <person name="Manning G."/>
            <person name="Miller W.T."/>
            <person name="McGinnis W."/>
            <person name="Shapiro H."/>
            <person name="Tjian R."/>
            <person name="Grigoriev I.V."/>
            <person name="Rokhsar D."/>
        </authorList>
    </citation>
    <scope>NUCLEOTIDE SEQUENCE [LARGE SCALE GENOMIC DNA]</scope>
    <source>
        <strain evidence="4">MX1 / ATCC 50154</strain>
    </source>
</reference>
<dbReference type="Gene3D" id="2.60.40.2440">
    <property type="entry name" value="Carbohydrate binding type-21 domain"/>
    <property type="match status" value="1"/>
</dbReference>
<dbReference type="FunCoup" id="A9VCV2">
    <property type="interactions" value="206"/>
</dbReference>
<dbReference type="GO" id="GO:0000164">
    <property type="term" value="C:protein phosphatase type 1 complex"/>
    <property type="evidence" value="ECO:0000318"/>
    <property type="project" value="GO_Central"/>
</dbReference>
<accession>A9VCV2</accession>
<dbReference type="STRING" id="81824.A9VCV2"/>
<name>A9VCV2_MONBE</name>
<evidence type="ECO:0000313" key="3">
    <source>
        <dbReference type="EMBL" id="EDQ84631.1"/>
    </source>
</evidence>
<dbReference type="PANTHER" id="PTHR12307:SF36">
    <property type="entry name" value="GLYCOGEN-BINDING SUBUNIT 76A"/>
    <property type="match status" value="1"/>
</dbReference>
<dbReference type="GO" id="GO:0005979">
    <property type="term" value="P:regulation of glycogen biosynthetic process"/>
    <property type="evidence" value="ECO:0000318"/>
    <property type="project" value="GO_Central"/>
</dbReference>
<feature type="region of interest" description="Disordered" evidence="1">
    <location>
        <begin position="1"/>
        <end position="25"/>
    </location>
</feature>
<evidence type="ECO:0000313" key="4">
    <source>
        <dbReference type="Proteomes" id="UP000001357"/>
    </source>
</evidence>
<dbReference type="KEGG" id="mbr:MONBRDRAFT_12636"/>
<dbReference type="InParanoid" id="A9VCV2"/>
<dbReference type="Proteomes" id="UP000001357">
    <property type="component" value="Unassembled WGS sequence"/>
</dbReference>
<organism evidence="3 4">
    <name type="scientific">Monosiga brevicollis</name>
    <name type="common">Choanoflagellate</name>
    <dbReference type="NCBI Taxonomy" id="81824"/>
    <lineage>
        <taxon>Eukaryota</taxon>
        <taxon>Choanoflagellata</taxon>
        <taxon>Craspedida</taxon>
        <taxon>Salpingoecidae</taxon>
        <taxon>Monosiga</taxon>
    </lineage>
</organism>
<dbReference type="AlphaFoldDB" id="A9VCV2"/>
<evidence type="ECO:0000259" key="2">
    <source>
        <dbReference type="PROSITE" id="PS51159"/>
    </source>
</evidence>
<dbReference type="InterPro" id="IPR038175">
    <property type="entry name" value="CBM21_dom_sf"/>
</dbReference>
<sequence length="328" mass="35847">MAAAAAPAAPLPTAPTTSRRCSPVKQESMDAITDLLQATLCKIETASPAPAPSSSSTLAPRRGVNVLSLQNLAETNTAALTPALTPVPPPAANTTSSSVPCTPTNACKTANVTPRKARLTRRLTWSDERGGQLEHKCHFSKYDEPYRCGRRPHARPTVQADLDIGATLTDSSTVLAFDSAQLCAPHLMAERACQQGVVLEQINVRLPYIFCTVRVANLAYAKSVKIKYTCDNWATSDVVEGAWISSGLERDTERFVATISLYNFRLIKNLQLCVQYNAADQERWDSADGRNYQLRQVSRADARTLSPPPYRKWQQQGAWHDSCLGAFL</sequence>
<evidence type="ECO:0000256" key="1">
    <source>
        <dbReference type="SAM" id="MobiDB-lite"/>
    </source>
</evidence>
<dbReference type="RefSeq" id="XP_001750535.1">
    <property type="nucleotide sequence ID" value="XM_001750483.1"/>
</dbReference>
<dbReference type="Pfam" id="PF03370">
    <property type="entry name" value="CBM_21"/>
    <property type="match status" value="1"/>
</dbReference>
<protein>
    <recommendedName>
        <fullName evidence="2">CBM21 domain-containing protein</fullName>
    </recommendedName>
</protein>
<dbReference type="GeneID" id="5895824"/>